<evidence type="ECO:0000256" key="10">
    <source>
        <dbReference type="SAM" id="SignalP"/>
    </source>
</evidence>
<feature type="signal peptide" evidence="10">
    <location>
        <begin position="1"/>
        <end position="31"/>
    </location>
</feature>
<evidence type="ECO:0000256" key="5">
    <source>
        <dbReference type="ARBA" id="ARBA00022801"/>
    </source>
</evidence>
<evidence type="ECO:0000256" key="8">
    <source>
        <dbReference type="PIRSR" id="PIRSR036421-1"/>
    </source>
</evidence>
<dbReference type="SMART" id="SM00245">
    <property type="entry name" value="TSPc"/>
    <property type="match status" value="1"/>
</dbReference>
<dbReference type="SUPFAM" id="SSF52096">
    <property type="entry name" value="ClpP/crotonase"/>
    <property type="match status" value="1"/>
</dbReference>
<feature type="active site" description="Nucleophile" evidence="8">
    <location>
        <position position="980"/>
    </location>
</feature>
<dbReference type="Pfam" id="PF26549">
    <property type="entry name" value="Tricorn_N"/>
    <property type="match status" value="1"/>
</dbReference>
<name>A0A4U1B746_9GAMM</name>
<keyword evidence="5 7" id="KW-0378">Hydrolase</keyword>
<evidence type="ECO:0000256" key="9">
    <source>
        <dbReference type="SAM" id="MobiDB-lite"/>
    </source>
</evidence>
<keyword evidence="4 7" id="KW-0645">Protease</keyword>
<comment type="function">
    <text evidence="7">Degrades oligopeptides.</text>
</comment>
<dbReference type="Pfam" id="PF26550">
    <property type="entry name" value="Tricorn_2nd"/>
    <property type="match status" value="1"/>
</dbReference>
<comment type="caution">
    <text evidence="12">The sequence shown here is derived from an EMBL/GenBank/DDBJ whole genome shotgun (WGS) entry which is preliminary data.</text>
</comment>
<comment type="similarity">
    <text evidence="2 7">Belongs to the peptidase S41B family.</text>
</comment>
<dbReference type="GO" id="GO:0005737">
    <property type="term" value="C:cytoplasm"/>
    <property type="evidence" value="ECO:0007669"/>
    <property type="project" value="UniProtKB-SubCell"/>
</dbReference>
<dbReference type="Proteomes" id="UP000307999">
    <property type="component" value="Unassembled WGS sequence"/>
</dbReference>
<dbReference type="InterPro" id="IPR005151">
    <property type="entry name" value="Tail-specific_protease"/>
</dbReference>
<dbReference type="SUPFAM" id="SSF50156">
    <property type="entry name" value="PDZ domain-like"/>
    <property type="match status" value="1"/>
</dbReference>
<sequence>MFYMNYGQMMKPLLMCIAWLLLLLVTNIAAANTPAPMLMRQVDVRQDTLVFTYGQDIWQASLTSKQAFRLTSFRGQAQSPKISPDGKWIAFSAQLNGNFDVYLIATGGGEIIQLTWHPEDDFVRGWSPDSSKILFASARSSAPVKLPQFYTVRLDGGTPEPLPMSRAQSGSFSPQGDRIVYQKITPWDDGWRNYRGGQNQPLRLVDLDTLEESSLPWNREKQIQPVWHQGYIYFLSDADGVMNVYRFAETSQDNSSARQLTFFNDYDVKSFGVWSGTLLVEQHGRLYQQSINAEKSAPVPLSITLHGDFPWTRQQWVKAAEHIESASISPSGKRALFVARGEVFSVPAEHGEERNLSNSWQREVDAQWSPDAKQIAWFSDRSGEYTLMLSDQFGQHLRTIPLRGTGFYKNLRWSPDSKKIAFTDQRQSIWLLTIASQALHRIDQDTQVIPSDLHPPAWSPDSAYLAYGKTSDNFLHDVYVFELATQTSYLITDGMADNPSFAWDHKGHYLYLNASVDFASMAPWLDLSTTGKAQENYQVYAVILQKHGKSPLQLQRDTEPVKASAEADEEADEDSEDKERSELKVQIDFTGIQSRMIALPVGSGHFSRLNSSEAGLLMVKKENEEQSNLYLFDFEQQQSQLLIKGIKHYAVAANNQAILVQQGSLWKMADDIHSIKDAPGLNVQLPLYLDPKQEWRQKFREAWRYQRDYFYVANLHGVNWQQIWRDYSPLLTGVNHLADLNYLLDNLGAETSVGHSFNGGGEFPELPASQIGLLGIDVGTDSDNFIIKRVYSGEAWNGEINRYAPFANVHHQLAVNDRIIAVNDQKLSTRENFYRYFNGTLNKQTKITIRSARTGDSTDYWVIPIEDESKLRQMAWVEDNRRFVNQASDNQLAYVWLPDTGDKGYRYFNRYFFAQADRKGIIVDERFNGGGYIADYMIDVLGRKLSGYFNNILDSQRPLTSPGAIINGPKVLLINEMAGSGGDMFPYLFRFHNLGTIIGTRTWGGLVGIWGVPSFVDGGYMTAPRSGFYDLTGNWAVENKGVAPDISVDDDLLLSSQGKDAQLQRAVQEALKQLETYQERRRLPAPPDPVRAIQVDNN</sequence>
<feature type="region of interest" description="Disordered" evidence="9">
    <location>
        <begin position="551"/>
        <end position="582"/>
    </location>
</feature>
<dbReference type="Gene3D" id="2.120.10.60">
    <property type="entry name" value="Tricorn protease N-terminal domain"/>
    <property type="match status" value="1"/>
</dbReference>
<dbReference type="InterPro" id="IPR029414">
    <property type="entry name" value="Tricorn_PDZ"/>
</dbReference>
<dbReference type="PANTHER" id="PTHR43253:SF1">
    <property type="entry name" value="TRICORN PROTEASE HOMOLOG 2-RELATED"/>
    <property type="match status" value="1"/>
</dbReference>
<gene>
    <name evidence="12" type="ORF">E8M12_07105</name>
</gene>
<evidence type="ECO:0000256" key="2">
    <source>
        <dbReference type="ARBA" id="ARBA00008524"/>
    </source>
</evidence>
<dbReference type="Gene3D" id="3.30.750.44">
    <property type="match status" value="1"/>
</dbReference>
<evidence type="ECO:0000256" key="4">
    <source>
        <dbReference type="ARBA" id="ARBA00022670"/>
    </source>
</evidence>
<comment type="subcellular location">
    <subcellularLocation>
        <location evidence="1 7">Cytoplasm</location>
    </subcellularLocation>
</comment>
<dbReference type="InterPro" id="IPR015943">
    <property type="entry name" value="WD40/YVTN_repeat-like_dom_sf"/>
</dbReference>
<evidence type="ECO:0000256" key="1">
    <source>
        <dbReference type="ARBA" id="ARBA00004496"/>
    </source>
</evidence>
<dbReference type="GO" id="GO:0008236">
    <property type="term" value="F:serine-type peptidase activity"/>
    <property type="evidence" value="ECO:0007669"/>
    <property type="project" value="UniProtKB-UniRule"/>
</dbReference>
<dbReference type="Gene3D" id="2.30.42.10">
    <property type="match status" value="1"/>
</dbReference>
<dbReference type="SUPFAM" id="SSF69304">
    <property type="entry name" value="Tricorn protease N-terminal domain"/>
    <property type="match status" value="2"/>
</dbReference>
<feature type="active site" description="Charge relay system" evidence="8">
    <location>
        <position position="1038"/>
    </location>
</feature>
<dbReference type="InterPro" id="IPR028204">
    <property type="entry name" value="Tricorn_C1"/>
</dbReference>
<feature type="chain" id="PRO_5020791961" description="Tricorn protease homolog" evidence="10">
    <location>
        <begin position="32"/>
        <end position="1098"/>
    </location>
</feature>
<dbReference type="Gene3D" id="3.90.226.10">
    <property type="entry name" value="2-enoyl-CoA Hydratase, Chain A, domain 1"/>
    <property type="match status" value="1"/>
</dbReference>
<dbReference type="Pfam" id="PF14685">
    <property type="entry name" value="PDZ_Tricorn"/>
    <property type="match status" value="1"/>
</dbReference>
<keyword evidence="6 7" id="KW-0720">Serine protease</keyword>
<dbReference type="AlphaFoldDB" id="A0A4U1B746"/>
<dbReference type="Gene3D" id="2.130.10.10">
    <property type="entry name" value="YVTN repeat-like/Quinoprotein amine dehydrogenase"/>
    <property type="match status" value="1"/>
</dbReference>
<dbReference type="PANTHER" id="PTHR43253">
    <property type="entry name" value="TRICORN PROTEASE HOMOLOG 2-RELATED"/>
    <property type="match status" value="1"/>
</dbReference>
<dbReference type="InterPro" id="IPR036034">
    <property type="entry name" value="PDZ_sf"/>
</dbReference>
<dbReference type="OrthoDB" id="9758793at2"/>
<dbReference type="Pfam" id="PF14684">
    <property type="entry name" value="Tricorn_C1"/>
    <property type="match status" value="1"/>
</dbReference>
<evidence type="ECO:0000313" key="12">
    <source>
        <dbReference type="EMBL" id="TKB45696.1"/>
    </source>
</evidence>
<protein>
    <recommendedName>
        <fullName evidence="7">Tricorn protease homolog</fullName>
        <ecNumber evidence="7">3.4.21.-</ecNumber>
    </recommendedName>
</protein>
<evidence type="ECO:0000259" key="11">
    <source>
        <dbReference type="SMART" id="SM00245"/>
    </source>
</evidence>
<dbReference type="Pfam" id="PF03572">
    <property type="entry name" value="Peptidase_S41"/>
    <property type="match status" value="1"/>
</dbReference>
<proteinExistence type="inferred from homology"/>
<organism evidence="12 13">
    <name type="scientific">Thalassotalea mangrovi</name>
    <dbReference type="NCBI Taxonomy" id="2572245"/>
    <lineage>
        <taxon>Bacteria</taxon>
        <taxon>Pseudomonadati</taxon>
        <taxon>Pseudomonadota</taxon>
        <taxon>Gammaproteobacteria</taxon>
        <taxon>Alteromonadales</taxon>
        <taxon>Colwelliaceae</taxon>
        <taxon>Thalassotalea</taxon>
    </lineage>
</organism>
<dbReference type="EMBL" id="SWDB01000014">
    <property type="protein sequence ID" value="TKB45696.1"/>
    <property type="molecule type" value="Genomic_DNA"/>
</dbReference>
<keyword evidence="3 7" id="KW-0963">Cytoplasm</keyword>
<keyword evidence="10" id="KW-0732">Signal</keyword>
<evidence type="ECO:0000256" key="6">
    <source>
        <dbReference type="ARBA" id="ARBA00022825"/>
    </source>
</evidence>
<reference evidence="12 13" key="1">
    <citation type="submission" date="2019-04" db="EMBL/GenBank/DDBJ databases">
        <title>Thalassotalea guangxiensis sp. nov., isolated from sediment of the coastal wetland.</title>
        <authorList>
            <person name="Zheng S."/>
            <person name="Zhang D."/>
        </authorList>
    </citation>
    <scope>NUCLEOTIDE SEQUENCE [LARGE SCALE GENOMIC DNA]</scope>
    <source>
        <strain evidence="12 13">ZS-4</strain>
    </source>
</reference>
<evidence type="ECO:0000256" key="7">
    <source>
        <dbReference type="PIRNR" id="PIRNR036421"/>
    </source>
</evidence>
<evidence type="ECO:0000256" key="3">
    <source>
        <dbReference type="ARBA" id="ARBA00022490"/>
    </source>
</evidence>
<dbReference type="InterPro" id="IPR012393">
    <property type="entry name" value="Tricorn_protease"/>
</dbReference>
<feature type="compositionally biased region" description="Acidic residues" evidence="9">
    <location>
        <begin position="566"/>
        <end position="576"/>
    </location>
</feature>
<keyword evidence="13" id="KW-1185">Reference proteome</keyword>
<dbReference type="GO" id="GO:0006508">
    <property type="term" value="P:proteolysis"/>
    <property type="evidence" value="ECO:0007669"/>
    <property type="project" value="UniProtKB-UniRule"/>
</dbReference>
<feature type="domain" description="Tail specific protease" evidence="11">
    <location>
        <begin position="855"/>
        <end position="1049"/>
    </location>
</feature>
<evidence type="ECO:0000313" key="13">
    <source>
        <dbReference type="Proteomes" id="UP000307999"/>
    </source>
</evidence>
<dbReference type="EC" id="3.4.21.-" evidence="7"/>
<feature type="active site" description="Charge relay system" evidence="8">
    <location>
        <position position="755"/>
    </location>
</feature>
<dbReference type="PIRSF" id="PIRSF036421">
    <property type="entry name" value="Tricorn_protease"/>
    <property type="match status" value="1"/>
</dbReference>
<dbReference type="CDD" id="cd07562">
    <property type="entry name" value="Peptidase_S41_TRI"/>
    <property type="match status" value="1"/>
</dbReference>
<dbReference type="InterPro" id="IPR029045">
    <property type="entry name" value="ClpP/crotonase-like_dom_sf"/>
</dbReference>
<accession>A0A4U1B746</accession>